<feature type="compositionally biased region" description="Polar residues" evidence="1">
    <location>
        <begin position="1"/>
        <end position="15"/>
    </location>
</feature>
<sequence length="132" mass="13930">MGCSSSTQTEGQGSNRPRAKPTAGNGAQMRDESETVPDQAELEPTPDGEAVDQSEPVPEPGKTAPPVSEEKEVPSHPPAESGSQAQNHEEGKRREEEESDMETGGMETEDVDTGYGADDAGDAQIDTPSFDE</sequence>
<feature type="compositionally biased region" description="Low complexity" evidence="1">
    <location>
        <begin position="113"/>
        <end position="126"/>
    </location>
</feature>
<gene>
    <name evidence="2" type="ORF">NDU88_002554</name>
</gene>
<name>A0AAV7UVZ0_PLEWA</name>
<dbReference type="EMBL" id="JANPWB010000004">
    <property type="protein sequence ID" value="KAJ1193252.1"/>
    <property type="molecule type" value="Genomic_DNA"/>
</dbReference>
<feature type="compositionally biased region" description="Basic and acidic residues" evidence="1">
    <location>
        <begin position="87"/>
        <end position="96"/>
    </location>
</feature>
<evidence type="ECO:0000256" key="1">
    <source>
        <dbReference type="SAM" id="MobiDB-lite"/>
    </source>
</evidence>
<evidence type="ECO:0000313" key="3">
    <source>
        <dbReference type="Proteomes" id="UP001066276"/>
    </source>
</evidence>
<reference evidence="2" key="1">
    <citation type="journal article" date="2022" name="bioRxiv">
        <title>Sequencing and chromosome-scale assembly of the giantPleurodeles waltlgenome.</title>
        <authorList>
            <person name="Brown T."/>
            <person name="Elewa A."/>
            <person name="Iarovenko S."/>
            <person name="Subramanian E."/>
            <person name="Araus A.J."/>
            <person name="Petzold A."/>
            <person name="Susuki M."/>
            <person name="Suzuki K.-i.T."/>
            <person name="Hayashi T."/>
            <person name="Toyoda A."/>
            <person name="Oliveira C."/>
            <person name="Osipova E."/>
            <person name="Leigh N.D."/>
            <person name="Simon A."/>
            <person name="Yun M.H."/>
        </authorList>
    </citation>
    <scope>NUCLEOTIDE SEQUENCE</scope>
    <source>
        <strain evidence="2">20211129_DDA</strain>
        <tissue evidence="2">Liver</tissue>
    </source>
</reference>
<protein>
    <submittedName>
        <fullName evidence="2">Uncharacterized protein</fullName>
    </submittedName>
</protein>
<organism evidence="2 3">
    <name type="scientific">Pleurodeles waltl</name>
    <name type="common">Iberian ribbed newt</name>
    <dbReference type="NCBI Taxonomy" id="8319"/>
    <lineage>
        <taxon>Eukaryota</taxon>
        <taxon>Metazoa</taxon>
        <taxon>Chordata</taxon>
        <taxon>Craniata</taxon>
        <taxon>Vertebrata</taxon>
        <taxon>Euteleostomi</taxon>
        <taxon>Amphibia</taxon>
        <taxon>Batrachia</taxon>
        <taxon>Caudata</taxon>
        <taxon>Salamandroidea</taxon>
        <taxon>Salamandridae</taxon>
        <taxon>Pleurodelinae</taxon>
        <taxon>Pleurodeles</taxon>
    </lineage>
</organism>
<accession>A0AAV7UVZ0</accession>
<dbReference type="Proteomes" id="UP001066276">
    <property type="component" value="Chromosome 2_2"/>
</dbReference>
<evidence type="ECO:0000313" key="2">
    <source>
        <dbReference type="EMBL" id="KAJ1193252.1"/>
    </source>
</evidence>
<feature type="region of interest" description="Disordered" evidence="1">
    <location>
        <begin position="1"/>
        <end position="132"/>
    </location>
</feature>
<keyword evidence="3" id="KW-1185">Reference proteome</keyword>
<dbReference type="AlphaFoldDB" id="A0AAV7UVZ0"/>
<feature type="compositionally biased region" description="Acidic residues" evidence="1">
    <location>
        <begin position="40"/>
        <end position="52"/>
    </location>
</feature>
<proteinExistence type="predicted"/>
<comment type="caution">
    <text evidence="2">The sequence shown here is derived from an EMBL/GenBank/DDBJ whole genome shotgun (WGS) entry which is preliminary data.</text>
</comment>
<feature type="compositionally biased region" description="Acidic residues" evidence="1">
    <location>
        <begin position="97"/>
        <end position="112"/>
    </location>
</feature>